<dbReference type="GO" id="GO:0050667">
    <property type="term" value="P:homocysteine metabolic process"/>
    <property type="evidence" value="ECO:0007669"/>
    <property type="project" value="TreeGrafter"/>
</dbReference>
<proteinExistence type="predicted"/>
<gene>
    <name evidence="4" type="ORF">GJU40_05075</name>
</gene>
<dbReference type="Pfam" id="PF02607">
    <property type="entry name" value="B12-binding_2"/>
    <property type="match status" value="1"/>
</dbReference>
<accession>A0A7X2IY07</accession>
<keyword evidence="2" id="KW-0170">Cobalt</keyword>
<dbReference type="InterPro" id="IPR036594">
    <property type="entry name" value="Meth_synthase_dom"/>
</dbReference>
<dbReference type="PANTHER" id="PTHR45833">
    <property type="entry name" value="METHIONINE SYNTHASE"/>
    <property type="match status" value="1"/>
</dbReference>
<dbReference type="SUPFAM" id="SSF52242">
    <property type="entry name" value="Cobalamin (vitamin B12)-binding domain"/>
    <property type="match status" value="1"/>
</dbReference>
<keyword evidence="1" id="KW-0479">Metal-binding</keyword>
<dbReference type="InterPro" id="IPR036724">
    <property type="entry name" value="Cobalamin-bd_sf"/>
</dbReference>
<dbReference type="GO" id="GO:0005829">
    <property type="term" value="C:cytosol"/>
    <property type="evidence" value="ECO:0007669"/>
    <property type="project" value="TreeGrafter"/>
</dbReference>
<organism evidence="4 5">
    <name type="scientific">Metabacillus lacus</name>
    <dbReference type="NCBI Taxonomy" id="1983721"/>
    <lineage>
        <taxon>Bacteria</taxon>
        <taxon>Bacillati</taxon>
        <taxon>Bacillota</taxon>
        <taxon>Bacilli</taxon>
        <taxon>Bacillales</taxon>
        <taxon>Bacillaceae</taxon>
        <taxon>Metabacillus</taxon>
    </lineage>
</organism>
<dbReference type="AlphaFoldDB" id="A0A7X2IY07"/>
<dbReference type="InterPro" id="IPR003759">
    <property type="entry name" value="Cbl-bd_cap"/>
</dbReference>
<dbReference type="Pfam" id="PF02310">
    <property type="entry name" value="B12-binding"/>
    <property type="match status" value="1"/>
</dbReference>
<dbReference type="Gene3D" id="1.10.1240.10">
    <property type="entry name" value="Methionine synthase domain"/>
    <property type="match status" value="1"/>
</dbReference>
<evidence type="ECO:0000313" key="5">
    <source>
        <dbReference type="Proteomes" id="UP000448867"/>
    </source>
</evidence>
<evidence type="ECO:0000259" key="3">
    <source>
        <dbReference type="PROSITE" id="PS51332"/>
    </source>
</evidence>
<dbReference type="InterPro" id="IPR006158">
    <property type="entry name" value="Cobalamin-bd"/>
</dbReference>
<reference evidence="4 5" key="1">
    <citation type="submission" date="2019-11" db="EMBL/GenBank/DDBJ databases">
        <title>Bacillus lacus genome.</title>
        <authorList>
            <person name="Allen C.J."/>
            <person name="Newman J.D."/>
        </authorList>
    </citation>
    <scope>NUCLEOTIDE SEQUENCE [LARGE SCALE GENOMIC DNA]</scope>
    <source>
        <strain evidence="4 5">KCTC 33946</strain>
    </source>
</reference>
<dbReference type="RefSeq" id="WP_154306676.1">
    <property type="nucleotide sequence ID" value="NZ_WKKI01000005.1"/>
</dbReference>
<name>A0A7X2IY07_9BACI</name>
<keyword evidence="5" id="KW-1185">Reference proteome</keyword>
<protein>
    <submittedName>
        <fullName evidence="4">Cobalamin-binding protein</fullName>
    </submittedName>
</protein>
<feature type="domain" description="B12-binding" evidence="3">
    <location>
        <begin position="97"/>
        <end position="227"/>
    </location>
</feature>
<dbReference type="InterPro" id="IPR050554">
    <property type="entry name" value="Met_Synthase/Corrinoid"/>
</dbReference>
<comment type="caution">
    <text evidence="4">The sequence shown here is derived from an EMBL/GenBank/DDBJ whole genome shotgun (WGS) entry which is preliminary data.</text>
</comment>
<dbReference type="GO" id="GO:0008705">
    <property type="term" value="F:methionine synthase activity"/>
    <property type="evidence" value="ECO:0007669"/>
    <property type="project" value="TreeGrafter"/>
</dbReference>
<dbReference type="OrthoDB" id="5756833at2"/>
<evidence type="ECO:0000313" key="4">
    <source>
        <dbReference type="EMBL" id="MRX71547.1"/>
    </source>
</evidence>
<sequence>MNIDVVQELSKLLINGRISDSWELVNEHMTEESSSMDVYQLLTDTMYYIGQLWEENRVTVAQEHIASNVCKTIITNYFFEKTSKENNYQSLYSKNSRDRAMFFCVSGEEHDLGINMVANLFKEYGWDAKFLGSNLPLEDAVNFAEKWKPSVIGISVNIVYHLPQLIKYIEVLQELHHVPTILVGGKLASTYDLEFYCPEDTVIFSDLMQLKIWIQDMRTERHGNVVNI</sequence>
<evidence type="ECO:0000256" key="1">
    <source>
        <dbReference type="ARBA" id="ARBA00022723"/>
    </source>
</evidence>
<dbReference type="CDD" id="cd02065">
    <property type="entry name" value="B12-binding_like"/>
    <property type="match status" value="1"/>
</dbReference>
<dbReference type="PROSITE" id="PS51332">
    <property type="entry name" value="B12_BINDING"/>
    <property type="match status" value="1"/>
</dbReference>
<dbReference type="GO" id="GO:0046653">
    <property type="term" value="P:tetrahydrofolate metabolic process"/>
    <property type="evidence" value="ECO:0007669"/>
    <property type="project" value="TreeGrafter"/>
</dbReference>
<dbReference type="Gene3D" id="3.40.50.280">
    <property type="entry name" value="Cobalamin-binding domain"/>
    <property type="match status" value="1"/>
</dbReference>
<dbReference type="EMBL" id="WKKI01000005">
    <property type="protein sequence ID" value="MRX71547.1"/>
    <property type="molecule type" value="Genomic_DNA"/>
</dbReference>
<dbReference type="GO" id="GO:0031419">
    <property type="term" value="F:cobalamin binding"/>
    <property type="evidence" value="ECO:0007669"/>
    <property type="project" value="InterPro"/>
</dbReference>
<dbReference type="Proteomes" id="UP000448867">
    <property type="component" value="Unassembled WGS sequence"/>
</dbReference>
<dbReference type="GO" id="GO:0046872">
    <property type="term" value="F:metal ion binding"/>
    <property type="evidence" value="ECO:0007669"/>
    <property type="project" value="UniProtKB-KW"/>
</dbReference>
<dbReference type="PANTHER" id="PTHR45833:SF1">
    <property type="entry name" value="METHIONINE SYNTHASE"/>
    <property type="match status" value="1"/>
</dbReference>
<evidence type="ECO:0000256" key="2">
    <source>
        <dbReference type="ARBA" id="ARBA00023285"/>
    </source>
</evidence>